<dbReference type="RefSeq" id="XP_025560967.1">
    <property type="nucleotide sequence ID" value="XM_025713191.1"/>
</dbReference>
<organism evidence="1 2">
    <name type="scientific">Aspergillus vadensis (strain CBS 113365 / IMI 142717 / IBT 24658)</name>
    <dbReference type="NCBI Taxonomy" id="1448311"/>
    <lineage>
        <taxon>Eukaryota</taxon>
        <taxon>Fungi</taxon>
        <taxon>Dikarya</taxon>
        <taxon>Ascomycota</taxon>
        <taxon>Pezizomycotina</taxon>
        <taxon>Eurotiomycetes</taxon>
        <taxon>Eurotiomycetidae</taxon>
        <taxon>Eurotiales</taxon>
        <taxon>Aspergillaceae</taxon>
        <taxon>Aspergillus</taxon>
        <taxon>Aspergillus subgen. Circumdati</taxon>
    </lineage>
</organism>
<gene>
    <name evidence="1" type="ORF">BO88DRAFT_84688</name>
</gene>
<name>A0A319BN72_ASPVC</name>
<evidence type="ECO:0000313" key="1">
    <source>
        <dbReference type="EMBL" id="PYH67173.1"/>
    </source>
</evidence>
<protein>
    <submittedName>
        <fullName evidence="1">Uncharacterized protein</fullName>
    </submittedName>
</protein>
<reference evidence="1" key="1">
    <citation type="submission" date="2016-12" db="EMBL/GenBank/DDBJ databases">
        <title>The genomes of Aspergillus section Nigri reveals drivers in fungal speciation.</title>
        <authorList>
            <consortium name="DOE Joint Genome Institute"/>
            <person name="Vesth T.C."/>
            <person name="Nybo J."/>
            <person name="Theobald S."/>
            <person name="Brandl J."/>
            <person name="Frisvad J.C."/>
            <person name="Nielsen K.F."/>
            <person name="Lyhne E.K."/>
            <person name="Kogle M.E."/>
            <person name="Kuo A."/>
            <person name="Riley R."/>
            <person name="Clum A."/>
            <person name="Nolan M."/>
            <person name="Lipzen A."/>
            <person name="Salamov A."/>
            <person name="Henrissat B."/>
            <person name="Wiebenga A."/>
            <person name="De Vries R.P."/>
            <person name="Grigoriev I.V."/>
            <person name="Mortensen U.H."/>
            <person name="Andersen M.R."/>
            <person name="Baker S.E."/>
        </authorList>
    </citation>
    <scope>NUCLEOTIDE SEQUENCE [LARGE SCALE GENOMIC DNA]</scope>
    <source>
        <strain evidence="1">CBS 113365</strain>
    </source>
</reference>
<dbReference type="EMBL" id="KZ821631">
    <property type="protein sequence ID" value="PYH67173.1"/>
    <property type="molecule type" value="Genomic_DNA"/>
</dbReference>
<evidence type="ECO:0000313" key="2">
    <source>
        <dbReference type="Proteomes" id="UP000248405"/>
    </source>
</evidence>
<dbReference type="Proteomes" id="UP000248405">
    <property type="component" value="Unassembled WGS sequence"/>
</dbReference>
<proteinExistence type="predicted"/>
<dbReference type="AlphaFoldDB" id="A0A319BN72"/>
<keyword evidence="2" id="KW-1185">Reference proteome</keyword>
<dbReference type="GeneID" id="37217783"/>
<dbReference type="OrthoDB" id="4391091at2759"/>
<accession>A0A319BN72</accession>
<sequence length="235" mass="27455">MWTTGNSPIYPAFSQCRVQGLLMRELPTRALAIIQERRRSRRHAVCEISSSHTHTIPEGAEELSDMETINLQRSDEKLPYVHETVVVDCYLSSYENPEYLTWNGPSILSPRTHPEDVFRYASAMLSYPVDWLEMHLAVVHKYTFNWVAIPPFFLPRVECNLGNLRRLRNQIWEVIRPYMRTIDHANYRFQMFVWPRAEREPDTRGRLGVLSGSNTIDLERILDPVRFVGNISCGF</sequence>